<dbReference type="Pfam" id="PF09335">
    <property type="entry name" value="VTT_dom"/>
    <property type="match status" value="1"/>
</dbReference>
<evidence type="ECO:0000313" key="9">
    <source>
        <dbReference type="Proteomes" id="UP000722336"/>
    </source>
</evidence>
<evidence type="ECO:0000256" key="5">
    <source>
        <dbReference type="ARBA" id="ARBA00023136"/>
    </source>
</evidence>
<evidence type="ECO:0000256" key="3">
    <source>
        <dbReference type="ARBA" id="ARBA00022692"/>
    </source>
</evidence>
<proteinExistence type="inferred from homology"/>
<evidence type="ECO:0000256" key="4">
    <source>
        <dbReference type="ARBA" id="ARBA00022989"/>
    </source>
</evidence>
<keyword evidence="9" id="KW-1185">Reference proteome</keyword>
<keyword evidence="2 6" id="KW-1003">Cell membrane</keyword>
<comment type="caution">
    <text evidence="8">The sequence shown here is derived from an EMBL/GenBank/DDBJ whole genome shotgun (WGS) entry which is preliminary data.</text>
</comment>
<name>A0ABS6SD20_9SPHN</name>
<feature type="domain" description="VTT" evidence="7">
    <location>
        <begin position="85"/>
        <end position="198"/>
    </location>
</feature>
<evidence type="ECO:0000256" key="1">
    <source>
        <dbReference type="ARBA" id="ARBA00004651"/>
    </source>
</evidence>
<sequence>MTGTSMTPDSAPAISPIRRFGPLAILVIGLAAFFSLGGAQYLSLDYLSAQYGTLTAYVADNIVVAAIAFAVLYTLVVAISVPGAAPLTIAGGLLFGTLLGGSLTVIGATVGAIIVFLAARTALADLLRRKAGPRVTKLRDGFEKNAFNYLLFLRLVPAFPFFLVNIAAGLFGMRTLPYAAATGLGIIPGTFVFASIGAGAGAVIARGDELSLSGILTDPKVLLPIIGLAALALLPIMIKRFRSDATGAGAD</sequence>
<keyword evidence="3 6" id="KW-0812">Transmembrane</keyword>
<dbReference type="PANTHER" id="PTHR12677">
    <property type="entry name" value="GOLGI APPARATUS MEMBRANE PROTEIN TVP38-RELATED"/>
    <property type="match status" value="1"/>
</dbReference>
<evidence type="ECO:0000256" key="2">
    <source>
        <dbReference type="ARBA" id="ARBA00022475"/>
    </source>
</evidence>
<dbReference type="EMBL" id="JAGSPA010000002">
    <property type="protein sequence ID" value="MBV7256314.1"/>
    <property type="molecule type" value="Genomic_DNA"/>
</dbReference>
<evidence type="ECO:0000313" key="8">
    <source>
        <dbReference type="EMBL" id="MBV7256314.1"/>
    </source>
</evidence>
<keyword evidence="4 6" id="KW-1133">Transmembrane helix</keyword>
<feature type="transmembrane region" description="Helical" evidence="6">
    <location>
        <begin position="149"/>
        <end position="171"/>
    </location>
</feature>
<feature type="transmembrane region" description="Helical" evidence="6">
    <location>
        <begin position="93"/>
        <end position="119"/>
    </location>
</feature>
<dbReference type="InterPro" id="IPR015414">
    <property type="entry name" value="TMEM64"/>
</dbReference>
<protein>
    <recommendedName>
        <fullName evidence="6">TVP38/TMEM64 family membrane protein</fullName>
    </recommendedName>
</protein>
<keyword evidence="5 6" id="KW-0472">Membrane</keyword>
<feature type="transmembrane region" description="Helical" evidence="6">
    <location>
        <begin position="62"/>
        <end position="81"/>
    </location>
</feature>
<comment type="similarity">
    <text evidence="6">Belongs to the TVP38/TMEM64 family.</text>
</comment>
<evidence type="ECO:0000256" key="6">
    <source>
        <dbReference type="RuleBase" id="RU366058"/>
    </source>
</evidence>
<accession>A0ABS6SD20</accession>
<dbReference type="Proteomes" id="UP000722336">
    <property type="component" value="Unassembled WGS sequence"/>
</dbReference>
<dbReference type="PANTHER" id="PTHR12677:SF59">
    <property type="entry name" value="GOLGI APPARATUS MEMBRANE PROTEIN TVP38-RELATED"/>
    <property type="match status" value="1"/>
</dbReference>
<reference evidence="8 9" key="1">
    <citation type="submission" date="2021-04" db="EMBL/GenBank/DDBJ databases">
        <authorList>
            <person name="Pira H."/>
            <person name="Risdian C."/>
            <person name="Wink J."/>
        </authorList>
    </citation>
    <scope>NUCLEOTIDE SEQUENCE [LARGE SCALE GENOMIC DNA]</scope>
    <source>
        <strain evidence="8 9">WHA3</strain>
    </source>
</reference>
<dbReference type="InterPro" id="IPR032816">
    <property type="entry name" value="VTT_dom"/>
</dbReference>
<comment type="subcellular location">
    <subcellularLocation>
        <location evidence="1 6">Cell membrane</location>
        <topology evidence="1 6">Multi-pass membrane protein</topology>
    </subcellularLocation>
</comment>
<organism evidence="8 9">
    <name type="scientific">Pacificimonas pallii</name>
    <dbReference type="NCBI Taxonomy" id="2827236"/>
    <lineage>
        <taxon>Bacteria</taxon>
        <taxon>Pseudomonadati</taxon>
        <taxon>Pseudomonadota</taxon>
        <taxon>Alphaproteobacteria</taxon>
        <taxon>Sphingomonadales</taxon>
        <taxon>Sphingosinicellaceae</taxon>
        <taxon>Pacificimonas</taxon>
    </lineage>
</organism>
<dbReference type="RefSeq" id="WP_218444903.1">
    <property type="nucleotide sequence ID" value="NZ_JAGSPA010000002.1"/>
</dbReference>
<feature type="transmembrane region" description="Helical" evidence="6">
    <location>
        <begin position="20"/>
        <end position="42"/>
    </location>
</feature>
<feature type="transmembrane region" description="Helical" evidence="6">
    <location>
        <begin position="221"/>
        <end position="238"/>
    </location>
</feature>
<gene>
    <name evidence="8" type="ORF">KCG44_05885</name>
</gene>
<feature type="transmembrane region" description="Helical" evidence="6">
    <location>
        <begin position="178"/>
        <end position="201"/>
    </location>
</feature>
<evidence type="ECO:0000259" key="7">
    <source>
        <dbReference type="Pfam" id="PF09335"/>
    </source>
</evidence>